<sequence length="809" mass="85321">MAVTFLGVRHHSPACARLVRAEIERLDPAFVLIEGPADVGDRLDELLLGHEPPIAIFSYYRDAERVHASWSPFCAYSPEWVALHAGDAAGAEVMFIDLPAWHPAFAERSNRYADAERRYADAVERLCRTFAVDNTDVLWDHLFEIDATDLPAEGGEDLAARLDADPSGRRGDGLAARLDAYFDLIRGEAEAGADDTARETYMAGWIRAAEAEAGDRPVVVVTGGFHTPALRALVAAGGGAEWPEVPSPPDGATGGSFLVPYSFRRLDAFTGYQSGMPSPEYYQRLWEGGPDAAAAALTETVVTRLRKRRQPVSTADLIAARTLTEGLTRLRGHRAPARTDLLDGLVAALVTDDLDQRLPWTSRGPLAPGAHPAVAEMVAALSGDRVGRLHPDTPAPPLVHDAAAELERLGLDRAGTFTLKLTTERGLARSRALHRLRVLGVPGFVRESGPETGADPVLEERWHVTAPDAGGRRTSALIEAGAHGPTLADAAVSALEERLTGAGGDMARLAEVLFDAALCGCAGQADRIAASISTRIGGAPDLGPLGLALDTVLGLWRHDRVLGTARSPLFGRVVQECVTRVLWLAEGVRGATAPADPDRLRAMAATRDALLHAAGPLGLDRDAALGVARRVAADPEAPPDLRGAAFGLTRTLATTGNTATAGTTATGSTAGTGSTAASTGTGDPVRALRGAAAPATFGDWLAGLFALARQEVLDADTGVLAVLDELVGDLDEADFLVALPALRQAFEYFPPREREAIAQALLERRGLRGSGRSLLRTPAAPMVIAEARALEDRVDRALTAAGLTQGEPA</sequence>
<reference evidence="3" key="1">
    <citation type="journal article" date="2019" name="Int. J. Syst. Evol. Microbiol.">
        <title>The Global Catalogue of Microorganisms (GCM) 10K type strain sequencing project: providing services to taxonomists for standard genome sequencing and annotation.</title>
        <authorList>
            <consortium name="The Broad Institute Genomics Platform"/>
            <consortium name="The Broad Institute Genome Sequencing Center for Infectious Disease"/>
            <person name="Wu L."/>
            <person name="Ma J."/>
        </authorList>
    </citation>
    <scope>NUCLEOTIDE SEQUENCE [LARGE SCALE GENOMIC DNA]</scope>
    <source>
        <strain evidence="3">JCM 9371</strain>
    </source>
</reference>
<evidence type="ECO:0000313" key="2">
    <source>
        <dbReference type="EMBL" id="MFD0683376.1"/>
    </source>
</evidence>
<proteinExistence type="predicted"/>
<feature type="region of interest" description="Disordered" evidence="1">
    <location>
        <begin position="657"/>
        <end position="681"/>
    </location>
</feature>
<comment type="caution">
    <text evidence="2">The sequence shown here is derived from an EMBL/GenBank/DDBJ whole genome shotgun (WGS) entry which is preliminary data.</text>
</comment>
<protein>
    <submittedName>
        <fullName evidence="2">DUF5682 family protein</fullName>
    </submittedName>
</protein>
<organism evidence="2 3">
    <name type="scientific">Actinomadura fibrosa</name>
    <dbReference type="NCBI Taxonomy" id="111802"/>
    <lineage>
        <taxon>Bacteria</taxon>
        <taxon>Bacillati</taxon>
        <taxon>Actinomycetota</taxon>
        <taxon>Actinomycetes</taxon>
        <taxon>Streptosporangiales</taxon>
        <taxon>Thermomonosporaceae</taxon>
        <taxon>Actinomadura</taxon>
    </lineage>
</organism>
<evidence type="ECO:0000313" key="3">
    <source>
        <dbReference type="Proteomes" id="UP001597063"/>
    </source>
</evidence>
<dbReference type="EMBL" id="JBHTGP010000002">
    <property type="protein sequence ID" value="MFD0683376.1"/>
    <property type="molecule type" value="Genomic_DNA"/>
</dbReference>
<dbReference type="Proteomes" id="UP001597063">
    <property type="component" value="Unassembled WGS sequence"/>
</dbReference>
<dbReference type="Pfam" id="PF18934">
    <property type="entry name" value="DUF5682"/>
    <property type="match status" value="1"/>
</dbReference>
<evidence type="ECO:0000256" key="1">
    <source>
        <dbReference type="SAM" id="MobiDB-lite"/>
    </source>
</evidence>
<keyword evidence="3" id="KW-1185">Reference proteome</keyword>
<dbReference type="RefSeq" id="WP_131757206.1">
    <property type="nucleotide sequence ID" value="NZ_CAACUY010000027.1"/>
</dbReference>
<gene>
    <name evidence="2" type="ORF">ACFQZM_02610</name>
</gene>
<accession>A0ABW2XA86</accession>
<dbReference type="InterPro" id="IPR043737">
    <property type="entry name" value="DUF5682"/>
</dbReference>
<name>A0ABW2XA86_9ACTN</name>